<dbReference type="GO" id="GO:0005886">
    <property type="term" value="C:plasma membrane"/>
    <property type="evidence" value="ECO:0007669"/>
    <property type="project" value="TreeGrafter"/>
</dbReference>
<comment type="caution">
    <text evidence="4">The sequence shown here is derived from an EMBL/GenBank/DDBJ whole genome shotgun (WGS) entry which is preliminary data.</text>
</comment>
<sequence length="104" mass="11072">MTQPSVRGDTLSRGIAIIGLSCRLPGGIDSPDALWSALLEGRDAVGEVPADRFDARRFVTPDMARTGRSYTAAGGFLDDVTGFDAGYFGISPKEAADMDPQHRL</sequence>
<evidence type="ECO:0000256" key="1">
    <source>
        <dbReference type="ARBA" id="ARBA00022450"/>
    </source>
</evidence>
<dbReference type="Gene3D" id="3.40.47.10">
    <property type="match status" value="1"/>
</dbReference>
<keyword evidence="5" id="KW-1185">Reference proteome</keyword>
<dbReference type="InterPro" id="IPR020841">
    <property type="entry name" value="PKS_Beta-ketoAc_synthase_dom"/>
</dbReference>
<dbReference type="Proteomes" id="UP000675554">
    <property type="component" value="Unassembled WGS sequence"/>
</dbReference>
<accession>A0A8T4IR20</accession>
<dbReference type="EMBL" id="JAGSMN010000151">
    <property type="protein sequence ID" value="MBR7673003.1"/>
    <property type="molecule type" value="Genomic_DNA"/>
</dbReference>
<keyword evidence="1" id="KW-0596">Phosphopantetheine</keyword>
<dbReference type="AlphaFoldDB" id="A0A8T4IR20"/>
<dbReference type="PROSITE" id="PS52004">
    <property type="entry name" value="KS3_2"/>
    <property type="match status" value="1"/>
</dbReference>
<dbReference type="InterPro" id="IPR014030">
    <property type="entry name" value="Ketoacyl_synth_N"/>
</dbReference>
<evidence type="ECO:0000313" key="5">
    <source>
        <dbReference type="Proteomes" id="UP000675554"/>
    </source>
</evidence>
<dbReference type="SUPFAM" id="SSF53901">
    <property type="entry name" value="Thiolase-like"/>
    <property type="match status" value="1"/>
</dbReference>
<feature type="domain" description="Ketosynthase family 3 (KS3)" evidence="3">
    <location>
        <begin position="12"/>
        <end position="104"/>
    </location>
</feature>
<dbReference type="GO" id="GO:0071770">
    <property type="term" value="P:DIM/DIP cell wall layer assembly"/>
    <property type="evidence" value="ECO:0007669"/>
    <property type="project" value="TreeGrafter"/>
</dbReference>
<dbReference type="PANTHER" id="PTHR43775">
    <property type="entry name" value="FATTY ACID SYNTHASE"/>
    <property type="match status" value="1"/>
</dbReference>
<dbReference type="GO" id="GO:0004312">
    <property type="term" value="F:fatty acid synthase activity"/>
    <property type="evidence" value="ECO:0007669"/>
    <property type="project" value="TreeGrafter"/>
</dbReference>
<dbReference type="InterPro" id="IPR050091">
    <property type="entry name" value="PKS_NRPS_Biosynth_Enz"/>
</dbReference>
<dbReference type="InterPro" id="IPR016039">
    <property type="entry name" value="Thiolase-like"/>
</dbReference>
<dbReference type="GO" id="GO:0006633">
    <property type="term" value="P:fatty acid biosynthetic process"/>
    <property type="evidence" value="ECO:0007669"/>
    <property type="project" value="TreeGrafter"/>
</dbReference>
<reference evidence="4" key="1">
    <citation type="submission" date="2021-04" db="EMBL/GenBank/DDBJ databases">
        <title>Sequencing of actinobacteria type strains.</title>
        <authorList>
            <person name="Nguyen G.-S."/>
            <person name="Wentzel A."/>
        </authorList>
    </citation>
    <scope>NUCLEOTIDE SEQUENCE</scope>
    <source>
        <strain evidence="4">DSM 42095</strain>
    </source>
</reference>
<keyword evidence="2" id="KW-0597">Phosphoprotein</keyword>
<gene>
    <name evidence="4" type="ORF">KDA82_08240</name>
</gene>
<feature type="non-terminal residue" evidence="4">
    <location>
        <position position="104"/>
    </location>
</feature>
<proteinExistence type="predicted"/>
<evidence type="ECO:0000256" key="2">
    <source>
        <dbReference type="ARBA" id="ARBA00022553"/>
    </source>
</evidence>
<dbReference type="Pfam" id="PF00109">
    <property type="entry name" value="ketoacyl-synt"/>
    <property type="match status" value="1"/>
</dbReference>
<dbReference type="PANTHER" id="PTHR43775:SF37">
    <property type="entry name" value="SI:DKEY-61P9.11"/>
    <property type="match status" value="1"/>
</dbReference>
<evidence type="ECO:0000313" key="4">
    <source>
        <dbReference type="EMBL" id="MBR7673003.1"/>
    </source>
</evidence>
<name>A0A8T4IR20_9ACTN</name>
<evidence type="ECO:0000259" key="3">
    <source>
        <dbReference type="PROSITE" id="PS52004"/>
    </source>
</evidence>
<organism evidence="4 5">
    <name type="scientific">Streptomyces daliensis</name>
    <dbReference type="NCBI Taxonomy" id="299421"/>
    <lineage>
        <taxon>Bacteria</taxon>
        <taxon>Bacillati</taxon>
        <taxon>Actinomycetota</taxon>
        <taxon>Actinomycetes</taxon>
        <taxon>Kitasatosporales</taxon>
        <taxon>Streptomycetaceae</taxon>
        <taxon>Streptomyces</taxon>
    </lineage>
</organism>
<protein>
    <recommendedName>
        <fullName evidence="3">Ketosynthase family 3 (KS3) domain-containing protein</fullName>
    </recommendedName>
</protein>
<dbReference type="GO" id="GO:0005737">
    <property type="term" value="C:cytoplasm"/>
    <property type="evidence" value="ECO:0007669"/>
    <property type="project" value="TreeGrafter"/>
</dbReference>